<sequence length="454" mass="48218">MSSRPPAQEMSAASDPVRRLSRRRLLRHTVATAGALLAAAPLSGCASPASASGASSLSVWDLFQGGDGMLMDDMIEAVSQGAGGFDVDRTILDWGPSYYTKLAMSAAGGRASDVAAMHLSRLAGYAPGGLVDPFDLDLLAEFGVTHEDFTPAVWARTQHEGTVYAIPLDVHPFIVFYDKEAAETAGLLDSSGELAPMGSPEAFLEAGRALAEATGQAGILFGHVTDTAQSWRLFAALYAQTGAAFTLPDGGPPKIDVDAAVRVVTFMKQLFDGRTNPNDLDYNGALAAFTSGRGGMAMLGEWELPTLKKAGIPLGAAAFPQVFDRPAVYTDSHSFVLPHQKDPDPARRREAHRYVAEMLKQSLTWASAGHIPAYQPVLAEPEYTALDPQSSYAEAAKAAVLDPPNWFVGAGSNFQNRMCQPLQSALLGNTSAEKAVRQMVREADALLRQPNPVA</sequence>
<dbReference type="EMBL" id="CP012382">
    <property type="protein sequence ID" value="AKZ53752.1"/>
    <property type="molecule type" value="Genomic_DNA"/>
</dbReference>
<gene>
    <name evidence="1" type="ORF">SAM23877_0703</name>
</gene>
<dbReference type="SUPFAM" id="SSF53850">
    <property type="entry name" value="Periplasmic binding protein-like II"/>
    <property type="match status" value="1"/>
</dbReference>
<dbReference type="PROSITE" id="PS51318">
    <property type="entry name" value="TAT"/>
    <property type="match status" value="1"/>
</dbReference>
<name>A0A0K2ALM6_STRA7</name>
<dbReference type="PANTHER" id="PTHR43649">
    <property type="entry name" value="ARABINOSE-BINDING PROTEIN-RELATED"/>
    <property type="match status" value="1"/>
</dbReference>
<dbReference type="InterPro" id="IPR006059">
    <property type="entry name" value="SBP"/>
</dbReference>
<dbReference type="InterPro" id="IPR050490">
    <property type="entry name" value="Bact_solute-bd_prot1"/>
</dbReference>
<dbReference type="PANTHER" id="PTHR43649:SF14">
    <property type="entry name" value="BLR3389 PROTEIN"/>
    <property type="match status" value="1"/>
</dbReference>
<dbReference type="AlphaFoldDB" id="A0A0K2ALM6"/>
<dbReference type="InterPro" id="IPR006311">
    <property type="entry name" value="TAT_signal"/>
</dbReference>
<evidence type="ECO:0000313" key="2">
    <source>
        <dbReference type="Proteomes" id="UP000061018"/>
    </source>
</evidence>
<evidence type="ECO:0000313" key="1">
    <source>
        <dbReference type="EMBL" id="AKZ53752.1"/>
    </source>
</evidence>
<accession>A0A0K2ALM6</accession>
<protein>
    <submittedName>
        <fullName evidence="1">Putative extracellular solute-binding protein</fullName>
    </submittedName>
</protein>
<dbReference type="KEGG" id="samb:SAM23877_0703"/>
<dbReference type="Gene3D" id="3.40.190.10">
    <property type="entry name" value="Periplasmic binding protein-like II"/>
    <property type="match status" value="1"/>
</dbReference>
<dbReference type="RefSeq" id="WP_053126652.1">
    <property type="nucleotide sequence ID" value="NZ_CP012382.1"/>
</dbReference>
<reference evidence="2" key="1">
    <citation type="journal article" date="2015" name="J. Biotechnol.">
        <title>Complete genome sequence of Streptomyces ambofaciens ATCC 23877, the spiramycin producer.</title>
        <authorList>
            <person name="Thibessard A."/>
            <person name="Haas D."/>
            <person name="Gerbaud C."/>
            <person name="Aigle B."/>
            <person name="Lautru S."/>
            <person name="Pernodet J.L."/>
            <person name="Leblond P."/>
        </authorList>
    </citation>
    <scope>NUCLEOTIDE SEQUENCE [LARGE SCALE GENOMIC DNA]</scope>
    <source>
        <strain evidence="2">ATCC 23877 / 3486 / DSM 40053 / JCM 4204 / NBRC 12836 / NRRL B-2516</strain>
    </source>
</reference>
<organism evidence="1 2">
    <name type="scientific">Streptomyces ambofaciens (strain ATCC 23877 / 3486 / DSM 40053 / JCM 4204 / NBRC 12836 / NRRL B-2516)</name>
    <dbReference type="NCBI Taxonomy" id="278992"/>
    <lineage>
        <taxon>Bacteria</taxon>
        <taxon>Bacillati</taxon>
        <taxon>Actinomycetota</taxon>
        <taxon>Actinomycetes</taxon>
        <taxon>Kitasatosporales</taxon>
        <taxon>Streptomycetaceae</taxon>
        <taxon>Streptomyces</taxon>
    </lineage>
</organism>
<proteinExistence type="predicted"/>
<dbReference type="Proteomes" id="UP000061018">
    <property type="component" value="Chromosome"/>
</dbReference>
<dbReference type="Pfam" id="PF13416">
    <property type="entry name" value="SBP_bac_8"/>
    <property type="match status" value="1"/>
</dbReference>
<dbReference type="STRING" id="1889.SAM40697_0590"/>